<dbReference type="OrthoDB" id="5003040at2"/>
<feature type="region of interest" description="Disordered" evidence="1">
    <location>
        <begin position="54"/>
        <end position="75"/>
    </location>
</feature>
<gene>
    <name evidence="3" type="ORF">SAMN06264365_11957</name>
</gene>
<evidence type="ECO:0000256" key="2">
    <source>
        <dbReference type="SAM" id="SignalP"/>
    </source>
</evidence>
<feature type="chain" id="PRO_5012828215" evidence="2">
    <location>
        <begin position="31"/>
        <end position="255"/>
    </location>
</feature>
<keyword evidence="4" id="KW-1185">Reference proteome</keyword>
<dbReference type="AlphaFoldDB" id="A0A239FUS4"/>
<feature type="signal peptide" evidence="2">
    <location>
        <begin position="1"/>
        <end position="30"/>
    </location>
</feature>
<dbReference type="RefSeq" id="WP_143232770.1">
    <property type="nucleotide sequence ID" value="NZ_BOMU01000086.1"/>
</dbReference>
<reference evidence="3 4" key="1">
    <citation type="submission" date="2017-06" db="EMBL/GenBank/DDBJ databases">
        <authorList>
            <person name="Kim H.J."/>
            <person name="Triplett B.A."/>
        </authorList>
    </citation>
    <scope>NUCLEOTIDE SEQUENCE [LARGE SCALE GENOMIC DNA]</scope>
    <source>
        <strain evidence="3 4">DSM 43151</strain>
    </source>
</reference>
<sequence length="255" mass="26849">MRDFSWKRLRRPVALAALFAGAGLAGHVLAGPAQRGAEPGPESVTERARQIDRALSATRPPLPEGMPTAKPRIGKPFDALTPGEIGYARWLAVRHQKNPGRRVDGSTGYEFLAAAASAEPGGRKVAVTSYDYAANVQVLQVADLVTGAVTERTGGGVQAPPSGTEQIHALHLLLTSPAGAPIREAYRRSTNRNLTSPAQLDVNAGALLNPPATGDGAACAVDRCVTFQGRVRDGAWLYFGDLAVDLTARTVRVLS</sequence>
<evidence type="ECO:0000256" key="1">
    <source>
        <dbReference type="SAM" id="MobiDB-lite"/>
    </source>
</evidence>
<keyword evidence="2" id="KW-0732">Signal</keyword>
<accession>A0A239FUS4</accession>
<evidence type="ECO:0000313" key="3">
    <source>
        <dbReference type="EMBL" id="SNS60570.1"/>
    </source>
</evidence>
<name>A0A239FUS4_9ACTN</name>
<protein>
    <submittedName>
        <fullName evidence="3">Uncharacterized protein</fullName>
    </submittedName>
</protein>
<dbReference type="EMBL" id="FZNR01000019">
    <property type="protein sequence ID" value="SNS60570.1"/>
    <property type="molecule type" value="Genomic_DNA"/>
</dbReference>
<proteinExistence type="predicted"/>
<evidence type="ECO:0000313" key="4">
    <source>
        <dbReference type="Proteomes" id="UP000198415"/>
    </source>
</evidence>
<organism evidence="3 4">
    <name type="scientific">Actinoplanes regularis</name>
    <dbReference type="NCBI Taxonomy" id="52697"/>
    <lineage>
        <taxon>Bacteria</taxon>
        <taxon>Bacillati</taxon>
        <taxon>Actinomycetota</taxon>
        <taxon>Actinomycetes</taxon>
        <taxon>Micromonosporales</taxon>
        <taxon>Micromonosporaceae</taxon>
        <taxon>Actinoplanes</taxon>
    </lineage>
</organism>
<dbReference type="Proteomes" id="UP000198415">
    <property type="component" value="Unassembled WGS sequence"/>
</dbReference>